<evidence type="ECO:0000256" key="3">
    <source>
        <dbReference type="SAM" id="MobiDB-lite"/>
    </source>
</evidence>
<reference evidence="4 5" key="1">
    <citation type="submission" date="2018-06" db="EMBL/GenBank/DDBJ databases">
        <authorList>
            <consortium name="Pathogen Informatics"/>
            <person name="Doyle S."/>
        </authorList>
    </citation>
    <scope>NUCLEOTIDE SEQUENCE [LARGE SCALE GENOMIC DNA]</scope>
    <source>
        <strain evidence="4 5">NCTC13296</strain>
    </source>
</reference>
<accession>A0A379LYI3</accession>
<dbReference type="Proteomes" id="UP000254569">
    <property type="component" value="Unassembled WGS sequence"/>
</dbReference>
<dbReference type="InterPro" id="IPR036291">
    <property type="entry name" value="NAD(P)-bd_dom_sf"/>
</dbReference>
<sequence>MPAVNTATVCGYPAAMSEDREREPHTIDYPGDTDDMAERPADEMRGYVGRGLLSGRKALVTGGDSGIGRAVAVAFAKEGADVAIAYLEEHRDAEHTADLVRREGRTCHVIAGDLGDAQHCRSVVAETVEQLDGLDILVNNVGTQQPVDDLAELSEEQWRHTFAVNIDSFFHVTKAALPHLTPGGSVINTASVNGLRGNKTLIDYSATKGAVIALTYSLAQALQDRRIRVNCVAPGPVWTPLIPATMDAEKVSEFGQQAPFGRAAQPDEIAPSYVFFASETMSSYYSGEVLAPLGGETMPG</sequence>
<evidence type="ECO:0000313" key="5">
    <source>
        <dbReference type="Proteomes" id="UP000254569"/>
    </source>
</evidence>
<dbReference type="SUPFAM" id="SSF51735">
    <property type="entry name" value="NAD(P)-binding Rossmann-fold domains"/>
    <property type="match status" value="1"/>
</dbReference>
<dbReference type="PRINTS" id="PR00081">
    <property type="entry name" value="GDHRDH"/>
</dbReference>
<dbReference type="AlphaFoldDB" id="A0A379LYI3"/>
<dbReference type="PRINTS" id="PR00080">
    <property type="entry name" value="SDRFAMILY"/>
</dbReference>
<dbReference type="FunFam" id="3.40.50.720:FF:000084">
    <property type="entry name" value="Short-chain dehydrogenase reductase"/>
    <property type="match status" value="1"/>
</dbReference>
<dbReference type="GO" id="GO:0016614">
    <property type="term" value="F:oxidoreductase activity, acting on CH-OH group of donors"/>
    <property type="evidence" value="ECO:0007669"/>
    <property type="project" value="UniProtKB-ARBA"/>
</dbReference>
<dbReference type="PROSITE" id="PS00061">
    <property type="entry name" value="ADH_SHORT"/>
    <property type="match status" value="1"/>
</dbReference>
<dbReference type="InterPro" id="IPR002347">
    <property type="entry name" value="SDR_fam"/>
</dbReference>
<gene>
    <name evidence="4" type="primary">ydaD_1</name>
    <name evidence="4" type="ORF">NCTC13296_02001</name>
</gene>
<proteinExistence type="inferred from homology"/>
<evidence type="ECO:0000313" key="4">
    <source>
        <dbReference type="EMBL" id="SUE15144.1"/>
    </source>
</evidence>
<evidence type="ECO:0000256" key="1">
    <source>
        <dbReference type="ARBA" id="ARBA00006484"/>
    </source>
</evidence>
<dbReference type="EMBL" id="UGVI01000001">
    <property type="protein sequence ID" value="SUE15144.1"/>
    <property type="molecule type" value="Genomic_DNA"/>
</dbReference>
<dbReference type="Gene3D" id="3.40.50.720">
    <property type="entry name" value="NAD(P)-binding Rossmann-like Domain"/>
    <property type="match status" value="1"/>
</dbReference>
<dbReference type="PANTHER" id="PTHR48107">
    <property type="entry name" value="NADPH-DEPENDENT ALDEHYDE REDUCTASE-LIKE PROTEIN, CHLOROPLASTIC-RELATED"/>
    <property type="match status" value="1"/>
</dbReference>
<organism evidence="4 5">
    <name type="scientific">Rhodococcus gordoniae</name>
    <dbReference type="NCBI Taxonomy" id="223392"/>
    <lineage>
        <taxon>Bacteria</taxon>
        <taxon>Bacillati</taxon>
        <taxon>Actinomycetota</taxon>
        <taxon>Actinomycetes</taxon>
        <taxon>Mycobacteriales</taxon>
        <taxon>Nocardiaceae</taxon>
        <taxon>Rhodococcus</taxon>
    </lineage>
</organism>
<dbReference type="Pfam" id="PF13561">
    <property type="entry name" value="adh_short_C2"/>
    <property type="match status" value="1"/>
</dbReference>
<keyword evidence="2 4" id="KW-0560">Oxidoreductase</keyword>
<comment type="similarity">
    <text evidence="1">Belongs to the short-chain dehydrogenases/reductases (SDR) family.</text>
</comment>
<protein>
    <submittedName>
        <fullName evidence="4">Oxidoreductase</fullName>
        <ecNumber evidence="4">1.-.-.-</ecNumber>
    </submittedName>
</protein>
<dbReference type="InterPro" id="IPR020904">
    <property type="entry name" value="Sc_DH/Rdtase_CS"/>
</dbReference>
<evidence type="ECO:0000256" key="2">
    <source>
        <dbReference type="ARBA" id="ARBA00023002"/>
    </source>
</evidence>
<name>A0A379LYI3_9NOCA</name>
<keyword evidence="5" id="KW-1185">Reference proteome</keyword>
<dbReference type="PANTHER" id="PTHR48107:SF16">
    <property type="entry name" value="NADPH-DEPENDENT ALDEHYDE REDUCTASE 1, CHLOROPLASTIC"/>
    <property type="match status" value="1"/>
</dbReference>
<feature type="region of interest" description="Disordered" evidence="3">
    <location>
        <begin position="18"/>
        <end position="38"/>
    </location>
</feature>
<dbReference type="EC" id="1.-.-.-" evidence="4"/>